<proteinExistence type="predicted"/>
<evidence type="ECO:0000313" key="3">
    <source>
        <dbReference type="Proteomes" id="UP000551758"/>
    </source>
</evidence>
<gene>
    <name evidence="2" type="ORF">HPG69_002300</name>
</gene>
<comment type="caution">
    <text evidence="2">The sequence shown here is derived from an EMBL/GenBank/DDBJ whole genome shotgun (WGS) entry which is preliminary data.</text>
</comment>
<keyword evidence="1" id="KW-0732">Signal</keyword>
<dbReference type="EMBL" id="JACDTQ010000812">
    <property type="protein sequence ID" value="KAF5925849.1"/>
    <property type="molecule type" value="Genomic_DNA"/>
</dbReference>
<protein>
    <submittedName>
        <fullName evidence="2">Uncharacterized protein</fullName>
    </submittedName>
</protein>
<accession>A0A7J7FCT8</accession>
<dbReference type="AlphaFoldDB" id="A0A7J7FCT8"/>
<name>A0A7J7FCT8_DICBM</name>
<organism evidence="2 3">
    <name type="scientific">Diceros bicornis minor</name>
    <name type="common">South-central black rhinoceros</name>
    <dbReference type="NCBI Taxonomy" id="77932"/>
    <lineage>
        <taxon>Eukaryota</taxon>
        <taxon>Metazoa</taxon>
        <taxon>Chordata</taxon>
        <taxon>Craniata</taxon>
        <taxon>Vertebrata</taxon>
        <taxon>Euteleostomi</taxon>
        <taxon>Mammalia</taxon>
        <taxon>Eutheria</taxon>
        <taxon>Laurasiatheria</taxon>
        <taxon>Perissodactyla</taxon>
        <taxon>Rhinocerotidae</taxon>
        <taxon>Diceros</taxon>
    </lineage>
</organism>
<evidence type="ECO:0000256" key="1">
    <source>
        <dbReference type="SAM" id="SignalP"/>
    </source>
</evidence>
<feature type="signal peptide" evidence="1">
    <location>
        <begin position="1"/>
        <end position="16"/>
    </location>
</feature>
<dbReference type="Proteomes" id="UP000551758">
    <property type="component" value="Unassembled WGS sequence"/>
</dbReference>
<keyword evidence="3" id="KW-1185">Reference proteome</keyword>
<reference evidence="2 3" key="1">
    <citation type="journal article" date="2020" name="Mol. Biol. Evol.">
        <title>Interspecific Gene Flow and the Evolution of Specialization in Black and White Rhinoceros.</title>
        <authorList>
            <person name="Moodley Y."/>
            <person name="Westbury M.V."/>
            <person name="Russo I.M."/>
            <person name="Gopalakrishnan S."/>
            <person name="Rakotoarivelo A."/>
            <person name="Olsen R.A."/>
            <person name="Prost S."/>
            <person name="Tunstall T."/>
            <person name="Ryder O.A."/>
            <person name="Dalen L."/>
            <person name="Bruford M.W."/>
        </authorList>
    </citation>
    <scope>NUCLEOTIDE SEQUENCE [LARGE SCALE GENOMIC DNA]</scope>
    <source>
        <strain evidence="2">SBR-YM</strain>
        <tissue evidence="2">Skin</tissue>
    </source>
</reference>
<sequence length="183" mass="20581">MALTLVLGILMEVTLTFHSGKNQGLHGNNAPDNETEGMGREKRECKQFEAEDFPPKPFSTALRKLASEEDSIKDWQISGFPGVGNFLSQSLKNKTVPNGKSQTKETNLGRLSLISPPTLAILMLSSQLPRMLVQKFRTEWRRNMKMEVIFVLTLHYSNNVLQKGISTKTLKKITLFKTTAMLL</sequence>
<evidence type="ECO:0000313" key="2">
    <source>
        <dbReference type="EMBL" id="KAF5925849.1"/>
    </source>
</evidence>
<feature type="chain" id="PRO_5029476885" evidence="1">
    <location>
        <begin position="17"/>
        <end position="183"/>
    </location>
</feature>